<dbReference type="RefSeq" id="WP_200812438.1">
    <property type="nucleotide sequence ID" value="NZ_FWFZ01000001.1"/>
</dbReference>
<dbReference type="AlphaFoldDB" id="A0A1Y5RG84"/>
<reference evidence="1 2" key="1">
    <citation type="submission" date="2017-03" db="EMBL/GenBank/DDBJ databases">
        <authorList>
            <person name="Afonso C.L."/>
            <person name="Miller P.J."/>
            <person name="Scott M.A."/>
            <person name="Spackman E."/>
            <person name="Goraichik I."/>
            <person name="Dimitrov K.M."/>
            <person name="Suarez D.L."/>
            <person name="Swayne D.E."/>
        </authorList>
    </citation>
    <scope>NUCLEOTIDE SEQUENCE [LARGE SCALE GENOMIC DNA]</scope>
    <source>
        <strain evidence="1 2">CECT 7023</strain>
    </source>
</reference>
<protein>
    <recommendedName>
        <fullName evidence="3">DUF1127 domain-containing protein</fullName>
    </recommendedName>
</protein>
<accession>A0A1Y5RG84</accession>
<dbReference type="EMBL" id="FWFZ01000001">
    <property type="protein sequence ID" value="SLN16549.1"/>
    <property type="molecule type" value="Genomic_DNA"/>
</dbReference>
<dbReference type="Proteomes" id="UP000193900">
    <property type="component" value="Unassembled WGS sequence"/>
</dbReference>
<evidence type="ECO:0000313" key="2">
    <source>
        <dbReference type="Proteomes" id="UP000193900"/>
    </source>
</evidence>
<name>A0A1Y5RG84_9RHOB</name>
<evidence type="ECO:0000313" key="1">
    <source>
        <dbReference type="EMBL" id="SLN16549.1"/>
    </source>
</evidence>
<sequence length="52" mass="5772">MINSVRSAIAKRARYSRTVREIQALDPQLAIEDLGIVTSDAQVLARQAVYGR</sequence>
<evidence type="ECO:0008006" key="3">
    <source>
        <dbReference type="Google" id="ProtNLM"/>
    </source>
</evidence>
<keyword evidence="2" id="KW-1185">Reference proteome</keyword>
<gene>
    <name evidence="1" type="ORF">ROA7023_00302</name>
</gene>
<organism evidence="1 2">
    <name type="scientific">Roseisalinus antarcticus</name>
    <dbReference type="NCBI Taxonomy" id="254357"/>
    <lineage>
        <taxon>Bacteria</taxon>
        <taxon>Pseudomonadati</taxon>
        <taxon>Pseudomonadota</taxon>
        <taxon>Alphaproteobacteria</taxon>
        <taxon>Rhodobacterales</taxon>
        <taxon>Roseobacteraceae</taxon>
        <taxon>Roseisalinus</taxon>
    </lineage>
</organism>
<proteinExistence type="predicted"/>